<name>A0A533Q7U7_9BACT</name>
<sequence>MKNNIIPLNPPLEKGEMVNALEKGEKFDVFNQANFSQEKILPSFRPFLNLSFFLSFSPFLKGG</sequence>
<protein>
    <submittedName>
        <fullName evidence="1">Uncharacterized protein</fullName>
    </submittedName>
</protein>
<reference evidence="1 2" key="1">
    <citation type="submission" date="2019-04" db="EMBL/GenBank/DDBJ databases">
        <title>Genome of a novel bacterium Candidatus Jettenia ecosi reconstructed from metagenome of an anammox bioreactor.</title>
        <authorList>
            <person name="Mardanov A.V."/>
            <person name="Beletsky A.V."/>
            <person name="Ravin N.V."/>
            <person name="Botchkova E.A."/>
            <person name="Litti Y.V."/>
            <person name="Nozhevnikova A.N."/>
        </authorList>
    </citation>
    <scope>NUCLEOTIDE SEQUENCE [LARGE SCALE GENOMIC DNA]</scope>
    <source>
        <strain evidence="1">J2</strain>
    </source>
</reference>
<evidence type="ECO:0000313" key="2">
    <source>
        <dbReference type="Proteomes" id="UP000319783"/>
    </source>
</evidence>
<dbReference type="AlphaFoldDB" id="A0A533Q7U7"/>
<comment type="caution">
    <text evidence="1">The sequence shown here is derived from an EMBL/GenBank/DDBJ whole genome shotgun (WGS) entry which is preliminary data.</text>
</comment>
<accession>A0A533Q7U7</accession>
<gene>
    <name evidence="1" type="ORF">JETT_3010</name>
</gene>
<evidence type="ECO:0000313" key="1">
    <source>
        <dbReference type="EMBL" id="TLD40717.1"/>
    </source>
</evidence>
<proteinExistence type="predicted"/>
<dbReference type="Proteomes" id="UP000319783">
    <property type="component" value="Unassembled WGS sequence"/>
</dbReference>
<organism evidence="1 2">
    <name type="scientific">Candidatus Jettenia ecosi</name>
    <dbReference type="NCBI Taxonomy" id="2494326"/>
    <lineage>
        <taxon>Bacteria</taxon>
        <taxon>Pseudomonadati</taxon>
        <taxon>Planctomycetota</taxon>
        <taxon>Candidatus Brocadiia</taxon>
        <taxon>Candidatus Brocadiales</taxon>
        <taxon>Candidatus Brocadiaceae</taxon>
        <taxon>Candidatus Jettenia</taxon>
    </lineage>
</organism>
<dbReference type="EMBL" id="SULG01000084">
    <property type="protein sequence ID" value="TLD40717.1"/>
    <property type="molecule type" value="Genomic_DNA"/>
</dbReference>